<feature type="compositionally biased region" description="Polar residues" evidence="1">
    <location>
        <begin position="833"/>
        <end position="854"/>
    </location>
</feature>
<feature type="region of interest" description="Disordered" evidence="1">
    <location>
        <begin position="408"/>
        <end position="482"/>
    </location>
</feature>
<evidence type="ECO:0000256" key="1">
    <source>
        <dbReference type="SAM" id="MobiDB-lite"/>
    </source>
</evidence>
<feature type="compositionally biased region" description="Polar residues" evidence="1">
    <location>
        <begin position="965"/>
        <end position="985"/>
    </location>
</feature>
<feature type="region of interest" description="Disordered" evidence="1">
    <location>
        <begin position="827"/>
        <end position="951"/>
    </location>
</feature>
<dbReference type="STRING" id="1036612.A0A1L9TME7"/>
<dbReference type="InterPro" id="IPR017956">
    <property type="entry name" value="AT_hook_DNA-bd_motif"/>
</dbReference>
<dbReference type="GO" id="GO:0003677">
    <property type="term" value="F:DNA binding"/>
    <property type="evidence" value="ECO:0007669"/>
    <property type="project" value="InterPro"/>
</dbReference>
<feature type="compositionally biased region" description="Polar residues" evidence="1">
    <location>
        <begin position="173"/>
        <end position="182"/>
    </location>
</feature>
<accession>A0A1L9TME7</accession>
<feature type="compositionally biased region" description="Acidic residues" evidence="1">
    <location>
        <begin position="1000"/>
        <end position="1020"/>
    </location>
</feature>
<feature type="region of interest" description="Disordered" evidence="1">
    <location>
        <begin position="742"/>
        <end position="802"/>
    </location>
</feature>
<feature type="region of interest" description="Disordered" evidence="1">
    <location>
        <begin position="1161"/>
        <end position="1180"/>
    </location>
</feature>
<feature type="compositionally biased region" description="Pro residues" evidence="1">
    <location>
        <begin position="270"/>
        <end position="282"/>
    </location>
</feature>
<organism evidence="2 3">
    <name type="scientific">Aspergillus sydowii CBS 593.65</name>
    <dbReference type="NCBI Taxonomy" id="1036612"/>
    <lineage>
        <taxon>Eukaryota</taxon>
        <taxon>Fungi</taxon>
        <taxon>Dikarya</taxon>
        <taxon>Ascomycota</taxon>
        <taxon>Pezizomycotina</taxon>
        <taxon>Eurotiomycetes</taxon>
        <taxon>Eurotiomycetidae</taxon>
        <taxon>Eurotiales</taxon>
        <taxon>Aspergillaceae</taxon>
        <taxon>Aspergillus</taxon>
        <taxon>Aspergillus subgen. Nidulantes</taxon>
    </lineage>
</organism>
<feature type="compositionally biased region" description="Basic and acidic residues" evidence="1">
    <location>
        <begin position="89"/>
        <end position="102"/>
    </location>
</feature>
<feature type="compositionally biased region" description="Basic and acidic residues" evidence="1">
    <location>
        <begin position="597"/>
        <end position="609"/>
    </location>
</feature>
<feature type="region of interest" description="Disordered" evidence="1">
    <location>
        <begin position="1"/>
        <end position="392"/>
    </location>
</feature>
<proteinExistence type="predicted"/>
<dbReference type="RefSeq" id="XP_040704403.1">
    <property type="nucleotide sequence ID" value="XM_040841725.1"/>
</dbReference>
<dbReference type="VEuPathDB" id="FungiDB:ASPSYDRAFT_147513"/>
<feature type="compositionally biased region" description="Low complexity" evidence="1">
    <location>
        <begin position="1"/>
        <end position="13"/>
    </location>
</feature>
<sequence>MFASHSTHSESSSPDILAPPGDADYLISSPFRPFSGRQSSLMSPANRRILQTPGAAKRKRSRISLSPAKSAHSIRFDDIVLPGSPTRNLDGRRSASPDKVDADGNVSPWRIRVTLEATQDEQENQGSPSRKRPKQRTTTTKIPLKDSSEQTPRRRGRPRKSGAPDTTPVAGSPGNTPGPANSEQKRRRGRPRKHKPESDTNAENNDIEYNEQPEGDVQMVDPAPAGTELERHSWSPLNLAGDADSEDGVYDNEQLGIPFDAPAHTESGEPGPPTEDPNPQPSIEPTYDTPNGDAIDRFNYQQGDDELHSTPSKMPSPTRELPTVSPENSIYAGHTPMPHHRTYSTPASASLKDNEQPGRNQFPREPSVSSSKPSAIRSSDPTNEHREFDSIIESEGFSMVSLDTLPSAQQHGLRSNPKLAKGALKPFIERETNGVLRRKTNIPEHQTEEASPPSPSPGPGLSSERHFDSPQPRGSIRSSAAKRIPVSPIPTKWLSQAPQRKPLLRLAKLVRAGIALERVLSHSNPPYSPGNAVPDYMAPRQRLEVIFSDLNPESQRVLGAALGLGQVLAIRRKMMELRSPQRRALFAEELENEEDHADNNLEYTKREVSKTPNRQYDGAADPSPVSSSPDTDMKQRFAEWQRERDAVSRTIQMANSSQVIVIDSDVGTPNTNAGERDRVADEENFDVEKGRADYVASQSTRIPRLDEDQHLDVVEEDYANEEGPGYDPDVDEDDGYEDIWQVQAKYEGNSGRESMLDPQDEVQSSPRKGGSTPADRGYSMSFSPAHWIDGQGKMPSLGQSRVRELREQEVDISALLRAEDTPNRARYYYGKSSPLSSAQTHSPQHNMLSSAASHRQNHVERYEDDLGQLKEVEEPADYLDFSPEKYLEDETFQIDPTTRHESEMQRYPSDFADNASISDDAGDEPPEHEETLTPKNPAPANRGGQATSWYERFTNLTPAWLKAPLQNSSPQNKHSSPPTNQSNWKEPSPIEEQSQHSEQEEQEEQDKEDEKDEEEEEEQYSVDSRDEDNSRKIRQPQPDALSESESPEKLARLETSGYFSNAHYALLRRLYRLAKQSPESFTYHSSSSHSGIIGDYIWTSDNTYGVPVTELQFAIVYRFRQELAAEDLKSGGTGWVGWSDADLHRRLVSVIIGEQIREDRKNAHDLRPSRSKPRSIIQRG</sequence>
<feature type="compositionally biased region" description="Basic residues" evidence="1">
    <location>
        <begin position="185"/>
        <end position="195"/>
    </location>
</feature>
<keyword evidence="3" id="KW-1185">Reference proteome</keyword>
<protein>
    <recommendedName>
        <fullName evidence="4">AT DNA binding protein</fullName>
    </recommendedName>
</protein>
<dbReference type="SMART" id="SM00384">
    <property type="entry name" value="AT_hook"/>
    <property type="match status" value="2"/>
</dbReference>
<dbReference type="GeneID" id="63757798"/>
<name>A0A1L9TME7_9EURO</name>
<evidence type="ECO:0008006" key="4">
    <source>
        <dbReference type="Google" id="ProtNLM"/>
    </source>
</evidence>
<feature type="compositionally biased region" description="Basic and acidic residues" evidence="1">
    <location>
        <begin position="143"/>
        <end position="152"/>
    </location>
</feature>
<dbReference type="Proteomes" id="UP000184356">
    <property type="component" value="Unassembled WGS sequence"/>
</dbReference>
<feature type="compositionally biased region" description="Low complexity" evidence="1">
    <location>
        <begin position="621"/>
        <end position="630"/>
    </location>
</feature>
<dbReference type="AlphaFoldDB" id="A0A1L9TME7"/>
<reference evidence="3" key="1">
    <citation type="journal article" date="2017" name="Genome Biol.">
        <title>Comparative genomics reveals high biological diversity and specific adaptations in the industrially and medically important fungal genus Aspergillus.</title>
        <authorList>
            <person name="de Vries R.P."/>
            <person name="Riley R."/>
            <person name="Wiebenga A."/>
            <person name="Aguilar-Osorio G."/>
            <person name="Amillis S."/>
            <person name="Uchima C.A."/>
            <person name="Anderluh G."/>
            <person name="Asadollahi M."/>
            <person name="Askin M."/>
            <person name="Barry K."/>
            <person name="Battaglia E."/>
            <person name="Bayram O."/>
            <person name="Benocci T."/>
            <person name="Braus-Stromeyer S.A."/>
            <person name="Caldana C."/>
            <person name="Canovas D."/>
            <person name="Cerqueira G.C."/>
            <person name="Chen F."/>
            <person name="Chen W."/>
            <person name="Choi C."/>
            <person name="Clum A."/>
            <person name="Dos Santos R.A."/>
            <person name="Damasio A.R."/>
            <person name="Diallinas G."/>
            <person name="Emri T."/>
            <person name="Fekete E."/>
            <person name="Flipphi M."/>
            <person name="Freyberg S."/>
            <person name="Gallo A."/>
            <person name="Gournas C."/>
            <person name="Habgood R."/>
            <person name="Hainaut M."/>
            <person name="Harispe M.L."/>
            <person name="Henrissat B."/>
            <person name="Hilden K.S."/>
            <person name="Hope R."/>
            <person name="Hossain A."/>
            <person name="Karabika E."/>
            <person name="Karaffa L."/>
            <person name="Karanyi Z."/>
            <person name="Krasevec N."/>
            <person name="Kuo A."/>
            <person name="Kusch H."/>
            <person name="LaButti K."/>
            <person name="Lagendijk E.L."/>
            <person name="Lapidus A."/>
            <person name="Levasseur A."/>
            <person name="Lindquist E."/>
            <person name="Lipzen A."/>
            <person name="Logrieco A.F."/>
            <person name="MacCabe A."/>
            <person name="Maekelae M.R."/>
            <person name="Malavazi I."/>
            <person name="Melin P."/>
            <person name="Meyer V."/>
            <person name="Mielnichuk N."/>
            <person name="Miskei M."/>
            <person name="Molnar A.P."/>
            <person name="Mule G."/>
            <person name="Ngan C.Y."/>
            <person name="Orejas M."/>
            <person name="Orosz E."/>
            <person name="Ouedraogo J.P."/>
            <person name="Overkamp K.M."/>
            <person name="Park H.-S."/>
            <person name="Perrone G."/>
            <person name="Piumi F."/>
            <person name="Punt P.J."/>
            <person name="Ram A.F."/>
            <person name="Ramon A."/>
            <person name="Rauscher S."/>
            <person name="Record E."/>
            <person name="Riano-Pachon D.M."/>
            <person name="Robert V."/>
            <person name="Roehrig J."/>
            <person name="Ruller R."/>
            <person name="Salamov A."/>
            <person name="Salih N.S."/>
            <person name="Samson R.A."/>
            <person name="Sandor E."/>
            <person name="Sanguinetti M."/>
            <person name="Schuetze T."/>
            <person name="Sepcic K."/>
            <person name="Shelest E."/>
            <person name="Sherlock G."/>
            <person name="Sophianopoulou V."/>
            <person name="Squina F.M."/>
            <person name="Sun H."/>
            <person name="Susca A."/>
            <person name="Todd R.B."/>
            <person name="Tsang A."/>
            <person name="Unkles S.E."/>
            <person name="van de Wiele N."/>
            <person name="van Rossen-Uffink D."/>
            <person name="Oliveira J.V."/>
            <person name="Vesth T.C."/>
            <person name="Visser J."/>
            <person name="Yu J.-H."/>
            <person name="Zhou M."/>
            <person name="Andersen M.R."/>
            <person name="Archer D.B."/>
            <person name="Baker S.E."/>
            <person name="Benoit I."/>
            <person name="Brakhage A.A."/>
            <person name="Braus G.H."/>
            <person name="Fischer R."/>
            <person name="Frisvad J.C."/>
            <person name="Goldman G.H."/>
            <person name="Houbraken J."/>
            <person name="Oakley B."/>
            <person name="Pocsi I."/>
            <person name="Scazzocchio C."/>
            <person name="Seiboth B."/>
            <person name="vanKuyk P.A."/>
            <person name="Wortman J."/>
            <person name="Dyer P.S."/>
            <person name="Grigoriev I.V."/>
        </authorList>
    </citation>
    <scope>NUCLEOTIDE SEQUENCE [LARGE SCALE GENOMIC DNA]</scope>
    <source>
        <strain evidence="3">CBS 593.65</strain>
    </source>
</reference>
<dbReference type="OrthoDB" id="3946221at2759"/>
<feature type="region of interest" description="Disordered" evidence="1">
    <location>
        <begin position="589"/>
        <end position="634"/>
    </location>
</feature>
<feature type="region of interest" description="Disordered" evidence="1">
    <location>
        <begin position="964"/>
        <end position="1049"/>
    </location>
</feature>
<evidence type="ECO:0000313" key="3">
    <source>
        <dbReference type="Proteomes" id="UP000184356"/>
    </source>
</evidence>
<dbReference type="EMBL" id="KV878584">
    <property type="protein sequence ID" value="OJJ60597.1"/>
    <property type="molecule type" value="Genomic_DNA"/>
</dbReference>
<gene>
    <name evidence="2" type="ORF">ASPSYDRAFT_147513</name>
</gene>
<evidence type="ECO:0000313" key="2">
    <source>
        <dbReference type="EMBL" id="OJJ60597.1"/>
    </source>
</evidence>
<feature type="compositionally biased region" description="Acidic residues" evidence="1">
    <location>
        <begin position="205"/>
        <end position="214"/>
    </location>
</feature>
<feature type="compositionally biased region" description="Polar residues" evidence="1">
    <location>
        <begin position="367"/>
        <end position="381"/>
    </location>
</feature>